<dbReference type="GO" id="GO:0030288">
    <property type="term" value="C:outer membrane-bounded periplasmic space"/>
    <property type="evidence" value="ECO:0007669"/>
    <property type="project" value="TreeGrafter"/>
</dbReference>
<feature type="domain" description="Penicillin-binding protein OB-like" evidence="31">
    <location>
        <begin position="310"/>
        <end position="418"/>
    </location>
</feature>
<comment type="similarity">
    <text evidence="5">In the N-terminal section; belongs to the glycosyltransferase 51 family.</text>
</comment>
<feature type="domain" description="Glycosyl transferase family 51" evidence="30">
    <location>
        <begin position="49"/>
        <end position="223"/>
    </location>
</feature>
<dbReference type="PANTHER" id="PTHR32282:SF27">
    <property type="entry name" value="PENICILLIN-BINDING PROTEIN 1A"/>
    <property type="match status" value="1"/>
</dbReference>
<evidence type="ECO:0000256" key="1">
    <source>
        <dbReference type="ARBA" id="ARBA00002624"/>
    </source>
</evidence>
<evidence type="ECO:0000256" key="17">
    <source>
        <dbReference type="ARBA" id="ARBA00022968"/>
    </source>
</evidence>
<evidence type="ECO:0000259" key="31">
    <source>
        <dbReference type="Pfam" id="PF17092"/>
    </source>
</evidence>
<keyword evidence="10" id="KW-0121">Carboxypeptidase</keyword>
<dbReference type="SUPFAM" id="SSF56601">
    <property type="entry name" value="beta-lactamase/transpeptidase-like"/>
    <property type="match status" value="1"/>
</dbReference>
<evidence type="ECO:0000256" key="15">
    <source>
        <dbReference type="ARBA" id="ARBA00022801"/>
    </source>
</evidence>
<feature type="region of interest" description="Disordered" evidence="28">
    <location>
        <begin position="805"/>
        <end position="825"/>
    </location>
</feature>
<reference evidence="32 33" key="1">
    <citation type="submission" date="2015-06" db="EMBL/GenBank/DDBJ databases">
        <title>A Comprehensive Approach to Explore the Metabolic and Phylogenetic Diversity of Bacterial Steroid Degradation in the Environment: Testosterone as an Example.</title>
        <authorList>
            <person name="Yang F.-C."/>
            <person name="Chen Y.-L."/>
            <person name="Yu C.-P."/>
            <person name="Tang S.-L."/>
            <person name="Wang P.-H."/>
            <person name="Ismail W."/>
            <person name="Wang C.-H."/>
            <person name="Yang C.-Y."/>
            <person name="Chiang Y.-R."/>
        </authorList>
    </citation>
    <scope>NUCLEOTIDE SEQUENCE [LARGE SCALE GENOMIC DNA]</scope>
    <source>
        <strain evidence="32 33">DSM 18526</strain>
    </source>
</reference>
<evidence type="ECO:0000256" key="28">
    <source>
        <dbReference type="SAM" id="MobiDB-lite"/>
    </source>
</evidence>
<evidence type="ECO:0000256" key="8">
    <source>
        <dbReference type="ARBA" id="ARBA00022475"/>
    </source>
</evidence>
<evidence type="ECO:0000256" key="14">
    <source>
        <dbReference type="ARBA" id="ARBA00022692"/>
    </source>
</evidence>
<protein>
    <recommendedName>
        <fullName evidence="7">Penicillin-binding protein 1A</fullName>
        <ecNumber evidence="25">2.4.99.28</ecNumber>
        <ecNumber evidence="6">3.4.16.4</ecNumber>
    </recommendedName>
</protein>
<keyword evidence="18" id="KW-0573">Peptidoglycan synthesis</keyword>
<dbReference type="GO" id="GO:0046677">
    <property type="term" value="P:response to antibiotic"/>
    <property type="evidence" value="ECO:0007669"/>
    <property type="project" value="UniProtKB-KW"/>
</dbReference>
<dbReference type="GO" id="GO:0008955">
    <property type="term" value="F:peptidoglycan glycosyltransferase activity"/>
    <property type="evidence" value="ECO:0007669"/>
    <property type="project" value="UniProtKB-EC"/>
</dbReference>
<dbReference type="InterPro" id="IPR023346">
    <property type="entry name" value="Lysozyme-like_dom_sf"/>
</dbReference>
<keyword evidence="23" id="KW-0961">Cell wall biogenesis/degradation</keyword>
<evidence type="ECO:0000256" key="12">
    <source>
        <dbReference type="ARBA" id="ARBA00022676"/>
    </source>
</evidence>
<dbReference type="GO" id="GO:0009252">
    <property type="term" value="P:peptidoglycan biosynthetic process"/>
    <property type="evidence" value="ECO:0007669"/>
    <property type="project" value="UniProtKB-UniPathway"/>
</dbReference>
<dbReference type="EC" id="3.4.16.4" evidence="6"/>
<dbReference type="Pfam" id="PF00912">
    <property type="entry name" value="Transgly"/>
    <property type="match status" value="1"/>
</dbReference>
<comment type="function">
    <text evidence="1">Cell wall formation. Synthesis of cross-linked peptidoglycan from the lipid intermediates. The enzyme has a penicillin-insensitive transglycosylase N-terminal domain (formation of linear glycan strands) and a penicillin-sensitive transpeptidase C-terminal domain (cross-linking of the peptide subunits).</text>
</comment>
<evidence type="ECO:0000256" key="22">
    <source>
        <dbReference type="ARBA" id="ARBA00023268"/>
    </source>
</evidence>
<keyword evidence="14" id="KW-0812">Transmembrane</keyword>
<evidence type="ECO:0000256" key="20">
    <source>
        <dbReference type="ARBA" id="ARBA00023136"/>
    </source>
</evidence>
<dbReference type="InterPro" id="IPR036950">
    <property type="entry name" value="PBP_transglycosylase"/>
</dbReference>
<keyword evidence="12 32" id="KW-0328">Glycosyltransferase</keyword>
<keyword evidence="22" id="KW-0511">Multifunctional enzyme</keyword>
<evidence type="ECO:0000256" key="9">
    <source>
        <dbReference type="ARBA" id="ARBA00022519"/>
    </source>
</evidence>
<gene>
    <name evidence="32" type="ORF">ACG33_14485</name>
</gene>
<dbReference type="Pfam" id="PF00905">
    <property type="entry name" value="Transpeptidase"/>
    <property type="match status" value="1"/>
</dbReference>
<comment type="catalytic activity">
    <reaction evidence="26">
        <text>[GlcNAc-(1-&gt;4)-Mur2Ac(oyl-L-Ala-gamma-D-Glu-L-Lys-D-Ala-D-Ala)](n)-di-trans,octa-cis-undecaprenyl diphosphate + beta-D-GlcNAc-(1-&gt;4)-Mur2Ac(oyl-L-Ala-gamma-D-Glu-L-Lys-D-Ala-D-Ala)-di-trans,octa-cis-undecaprenyl diphosphate = [GlcNAc-(1-&gt;4)-Mur2Ac(oyl-L-Ala-gamma-D-Glu-L-Lys-D-Ala-D-Ala)](n+1)-di-trans,octa-cis-undecaprenyl diphosphate + di-trans,octa-cis-undecaprenyl diphosphate + H(+)</text>
        <dbReference type="Rhea" id="RHEA:23708"/>
        <dbReference type="Rhea" id="RHEA-COMP:9602"/>
        <dbReference type="Rhea" id="RHEA-COMP:9603"/>
        <dbReference type="ChEBI" id="CHEBI:15378"/>
        <dbReference type="ChEBI" id="CHEBI:58405"/>
        <dbReference type="ChEBI" id="CHEBI:60033"/>
        <dbReference type="ChEBI" id="CHEBI:78435"/>
        <dbReference type="EC" id="2.4.99.28"/>
    </reaction>
</comment>
<dbReference type="GO" id="GO:0005886">
    <property type="term" value="C:plasma membrane"/>
    <property type="evidence" value="ECO:0007669"/>
    <property type="project" value="UniProtKB-SubCell"/>
</dbReference>
<dbReference type="EMBL" id="CP011971">
    <property type="protein sequence ID" value="AMN48284.1"/>
    <property type="molecule type" value="Genomic_DNA"/>
</dbReference>
<keyword evidence="11" id="KW-0645">Protease</keyword>
<evidence type="ECO:0000256" key="7">
    <source>
        <dbReference type="ARBA" id="ARBA00018638"/>
    </source>
</evidence>
<keyword evidence="13 32" id="KW-0808">Transferase</keyword>
<evidence type="ECO:0000256" key="19">
    <source>
        <dbReference type="ARBA" id="ARBA00022989"/>
    </source>
</evidence>
<dbReference type="GO" id="GO:0071555">
    <property type="term" value="P:cell wall organization"/>
    <property type="evidence" value="ECO:0007669"/>
    <property type="project" value="UniProtKB-KW"/>
</dbReference>
<evidence type="ECO:0000256" key="4">
    <source>
        <dbReference type="ARBA" id="ARBA00007090"/>
    </source>
</evidence>
<dbReference type="GO" id="GO:0008658">
    <property type="term" value="F:penicillin binding"/>
    <property type="evidence" value="ECO:0007669"/>
    <property type="project" value="InterPro"/>
</dbReference>
<keyword evidence="9" id="KW-0997">Cell inner membrane</keyword>
<accession>A0A127FCY8</accession>
<dbReference type="InterPro" id="IPR050396">
    <property type="entry name" value="Glycosyltr_51/Transpeptidase"/>
</dbReference>
<keyword evidence="15 32" id="KW-0378">Hydrolase</keyword>
<comment type="catalytic activity">
    <reaction evidence="24">
        <text>Preferential cleavage: (Ac)2-L-Lys-D-Ala-|-D-Ala. Also transpeptidation of peptidyl-alanyl moieties that are N-acyl substituents of D-alanine.</text>
        <dbReference type="EC" id="3.4.16.4"/>
    </reaction>
</comment>
<evidence type="ECO:0000256" key="6">
    <source>
        <dbReference type="ARBA" id="ARBA00012448"/>
    </source>
</evidence>
<evidence type="ECO:0000256" key="18">
    <source>
        <dbReference type="ARBA" id="ARBA00022984"/>
    </source>
</evidence>
<dbReference type="GO" id="GO:0006508">
    <property type="term" value="P:proteolysis"/>
    <property type="evidence" value="ECO:0007669"/>
    <property type="project" value="UniProtKB-KW"/>
</dbReference>
<feature type="compositionally biased region" description="Acidic residues" evidence="28">
    <location>
        <begin position="815"/>
        <end position="825"/>
    </location>
</feature>
<dbReference type="EC" id="2.4.99.28" evidence="25"/>
<keyword evidence="19" id="KW-1133">Transmembrane helix</keyword>
<evidence type="ECO:0000256" key="26">
    <source>
        <dbReference type="ARBA" id="ARBA00049902"/>
    </source>
</evidence>
<keyword evidence="33" id="KW-1185">Reference proteome</keyword>
<name>A0A127FCY8_STEDE</name>
<evidence type="ECO:0000256" key="16">
    <source>
        <dbReference type="ARBA" id="ARBA00022960"/>
    </source>
</evidence>
<evidence type="ECO:0000313" key="33">
    <source>
        <dbReference type="Proteomes" id="UP000070250"/>
    </source>
</evidence>
<organism evidence="32 33">
    <name type="scientific">Steroidobacter denitrificans</name>
    <dbReference type="NCBI Taxonomy" id="465721"/>
    <lineage>
        <taxon>Bacteria</taxon>
        <taxon>Pseudomonadati</taxon>
        <taxon>Pseudomonadota</taxon>
        <taxon>Gammaproteobacteria</taxon>
        <taxon>Steroidobacterales</taxon>
        <taxon>Steroidobacteraceae</taxon>
        <taxon>Steroidobacter</taxon>
    </lineage>
</organism>
<dbReference type="InterPro" id="IPR012338">
    <property type="entry name" value="Beta-lactam/transpept-like"/>
</dbReference>
<dbReference type="NCBIfam" id="TIGR02074">
    <property type="entry name" value="PBP_1a_fam"/>
    <property type="match status" value="1"/>
</dbReference>
<evidence type="ECO:0000259" key="30">
    <source>
        <dbReference type="Pfam" id="PF00912"/>
    </source>
</evidence>
<dbReference type="InterPro" id="IPR001264">
    <property type="entry name" value="Glyco_trans_51"/>
</dbReference>
<sequence length="825" mass="90526">MGAILLALVGAAALALLGAYQYLHPALPDVSAIKDIRLREPLRVYSRDGRLIAQFGEERRIPLTYTAIPRQMVNAVLAAEDDDFFEHGGVDYPGLARATLRHLISGNKAEGGSTITMQLARGIFLSPEKSYRRKLLEIFTTLRIEQELDKEEILALYLNKMFLGQRAYGIGAAAEVYFGKTVDRLTLPEIALIAGTFRLPSRDNPVASPALAKQRRAYVLRRMREKGFITQDEHDIAVNAPVKSHLHGPAVQVEAPYVAEMVRADLLERLGPEIYTAGYKAIATIDSRLQGAAVRALRGALVEYDQRHGYRGPAGRTALEADADEKQWSQALNEYSRPGGLEPALILSVEERSAVAWTRVHGRLALAWSGISWARTPRADGSVGPVLRRAGDVLAPGDIVYMIQERSDTWRLAQLPEAQGAFVAVDPRDGAVAALVGGFDYYISNYNRAVQARRQPGSAFKPFIYSAALDHGFTPASLINDAPLVIEDAAMEGSWRPQNVTRQFHGPTRLREALVRSRNLVSIRIMNALGPAYATKFIERFGFTQASMPHNLTLALGTAQVSPLEMARAYSVFANGGFRVEPYHLQRIIGPDDAVIYEAQPRYVCAECMPMPEIEALRPGLYLDMADGSPWNTPEAPQPGVPVGLGQTNSSSYLQPEQLAEAAISPQNAFLMTDMMADVIRRGTGVRARQLNRRDLAGKTGTTNDRRDAWFCGFNSALVGAAWVGFDQERSLGPGEEGGRTALPMWIYFMADALEGLPEQKREIPPELVSMRISADTGLAARPGEPNAIFETFMTGHLPAEAAYDSALPDLNGNADEEQKEESLF</sequence>
<evidence type="ECO:0000256" key="5">
    <source>
        <dbReference type="ARBA" id="ARBA00007739"/>
    </source>
</evidence>
<evidence type="ECO:0000256" key="13">
    <source>
        <dbReference type="ARBA" id="ARBA00022679"/>
    </source>
</evidence>
<dbReference type="UniPathway" id="UPA00219"/>
<proteinExistence type="inferred from homology"/>
<dbReference type="Pfam" id="PF17092">
    <property type="entry name" value="PCB_OB"/>
    <property type="match status" value="1"/>
</dbReference>
<evidence type="ECO:0000256" key="2">
    <source>
        <dbReference type="ARBA" id="ARBA00004249"/>
    </source>
</evidence>
<keyword evidence="8" id="KW-1003">Cell membrane</keyword>
<comment type="pathway">
    <text evidence="3">Cell wall biogenesis; peptidoglycan biosynthesis.</text>
</comment>
<comment type="subcellular location">
    <subcellularLocation>
        <location evidence="2">Cell inner membrane</location>
        <topology evidence="2">Single-pass type II membrane protein</topology>
    </subcellularLocation>
</comment>
<dbReference type="AlphaFoldDB" id="A0A127FCY8"/>
<keyword evidence="21" id="KW-0046">Antibiotic resistance</keyword>
<evidence type="ECO:0000256" key="3">
    <source>
        <dbReference type="ARBA" id="ARBA00004752"/>
    </source>
</evidence>
<evidence type="ECO:0000256" key="27">
    <source>
        <dbReference type="ARBA" id="ARBA00060592"/>
    </source>
</evidence>
<keyword evidence="17" id="KW-0735">Signal-anchor</keyword>
<evidence type="ECO:0000259" key="29">
    <source>
        <dbReference type="Pfam" id="PF00905"/>
    </source>
</evidence>
<dbReference type="Gene3D" id="3.40.710.10">
    <property type="entry name" value="DD-peptidase/beta-lactamase superfamily"/>
    <property type="match status" value="2"/>
</dbReference>
<dbReference type="SUPFAM" id="SSF53955">
    <property type="entry name" value="Lysozyme-like"/>
    <property type="match status" value="1"/>
</dbReference>
<evidence type="ECO:0000256" key="23">
    <source>
        <dbReference type="ARBA" id="ARBA00023316"/>
    </source>
</evidence>
<evidence type="ECO:0000256" key="21">
    <source>
        <dbReference type="ARBA" id="ARBA00023251"/>
    </source>
</evidence>
<dbReference type="FunFam" id="1.10.3810.10:FF:000003">
    <property type="entry name" value="Penicillin-binding protein 1a"/>
    <property type="match status" value="1"/>
</dbReference>
<evidence type="ECO:0000256" key="24">
    <source>
        <dbReference type="ARBA" id="ARBA00034000"/>
    </source>
</evidence>
<feature type="domain" description="Penicillin-binding protein transpeptidase" evidence="29">
    <location>
        <begin position="420"/>
        <end position="714"/>
    </location>
</feature>
<dbReference type="GO" id="GO:0009002">
    <property type="term" value="F:serine-type D-Ala-D-Ala carboxypeptidase activity"/>
    <property type="evidence" value="ECO:0007669"/>
    <property type="project" value="UniProtKB-EC"/>
</dbReference>
<evidence type="ECO:0000256" key="10">
    <source>
        <dbReference type="ARBA" id="ARBA00022645"/>
    </source>
</evidence>
<keyword evidence="20" id="KW-0472">Membrane</keyword>
<evidence type="ECO:0000256" key="11">
    <source>
        <dbReference type="ARBA" id="ARBA00022670"/>
    </source>
</evidence>
<evidence type="ECO:0000313" key="32">
    <source>
        <dbReference type="EMBL" id="AMN48284.1"/>
    </source>
</evidence>
<dbReference type="GO" id="GO:0008360">
    <property type="term" value="P:regulation of cell shape"/>
    <property type="evidence" value="ECO:0007669"/>
    <property type="project" value="UniProtKB-KW"/>
</dbReference>
<dbReference type="PATRIC" id="fig|465721.4.peg.3098"/>
<comment type="pathway">
    <text evidence="27">Glycan biosynthesis.</text>
</comment>
<dbReference type="InterPro" id="IPR001460">
    <property type="entry name" value="PCN-bd_Tpept"/>
</dbReference>
<dbReference type="Gene3D" id="1.10.3810.10">
    <property type="entry name" value="Biosynthetic peptidoglycan transglycosylase-like"/>
    <property type="match status" value="1"/>
</dbReference>
<dbReference type="STRING" id="465721.ACG33_14485"/>
<keyword evidence="16" id="KW-0133">Cell shape</keyword>
<comment type="similarity">
    <text evidence="4">In the C-terminal section; belongs to the transpeptidase family.</text>
</comment>
<dbReference type="Proteomes" id="UP000070250">
    <property type="component" value="Chromosome"/>
</dbReference>
<evidence type="ECO:0000256" key="25">
    <source>
        <dbReference type="ARBA" id="ARBA00044770"/>
    </source>
</evidence>
<dbReference type="InterPro" id="IPR031376">
    <property type="entry name" value="PCB_OB"/>
</dbReference>
<dbReference type="KEGG" id="sdf:ACG33_14485"/>
<dbReference type="PANTHER" id="PTHR32282">
    <property type="entry name" value="BINDING PROTEIN TRANSPEPTIDASE, PUTATIVE-RELATED"/>
    <property type="match status" value="1"/>
</dbReference>